<organism evidence="8 9">
    <name type="scientific">Williamsia limnetica</name>
    <dbReference type="NCBI Taxonomy" id="882452"/>
    <lineage>
        <taxon>Bacteria</taxon>
        <taxon>Bacillati</taxon>
        <taxon>Actinomycetota</taxon>
        <taxon>Actinomycetes</taxon>
        <taxon>Mycobacteriales</taxon>
        <taxon>Nocardiaceae</taxon>
        <taxon>Williamsia</taxon>
    </lineage>
</organism>
<name>A0A318RTY9_WILLI</name>
<gene>
    <name evidence="8" type="ORF">DFR67_103470</name>
</gene>
<dbReference type="AlphaFoldDB" id="A0A318RTY9"/>
<keyword evidence="2" id="KW-1003">Cell membrane</keyword>
<dbReference type="Pfam" id="PF02656">
    <property type="entry name" value="DUF202"/>
    <property type="match status" value="1"/>
</dbReference>
<dbReference type="GO" id="GO:0005886">
    <property type="term" value="C:plasma membrane"/>
    <property type="evidence" value="ECO:0007669"/>
    <property type="project" value="UniProtKB-SubCell"/>
</dbReference>
<accession>A0A318RTY9</accession>
<sequence length="129" mass="14540">MALWTRRRKLRTPDADLPTEPDYRFTLANERTFLAWIRTAMTLLAASIVLGEFLRSADGHTNQIALRIISITCVLTATTLALNAYFRWDRVQHAMSRSQPLPRPANLMRITVASLCLIALVCVVISARS</sequence>
<proteinExistence type="predicted"/>
<feature type="transmembrane region" description="Helical" evidence="6">
    <location>
        <begin position="66"/>
        <end position="86"/>
    </location>
</feature>
<evidence type="ECO:0000256" key="1">
    <source>
        <dbReference type="ARBA" id="ARBA00004651"/>
    </source>
</evidence>
<dbReference type="RefSeq" id="WP_110468711.1">
    <property type="nucleotide sequence ID" value="NZ_QJSP01000003.1"/>
</dbReference>
<protein>
    <submittedName>
        <fullName evidence="8">Putative membrane protein</fullName>
    </submittedName>
</protein>
<dbReference type="PANTHER" id="PTHR34187">
    <property type="entry name" value="FGR18P"/>
    <property type="match status" value="1"/>
</dbReference>
<keyword evidence="3 6" id="KW-0812">Transmembrane</keyword>
<comment type="caution">
    <text evidence="8">The sequence shown here is derived from an EMBL/GenBank/DDBJ whole genome shotgun (WGS) entry which is preliminary data.</text>
</comment>
<evidence type="ECO:0000256" key="2">
    <source>
        <dbReference type="ARBA" id="ARBA00022475"/>
    </source>
</evidence>
<dbReference type="OrthoDB" id="582337at2"/>
<dbReference type="InterPro" id="IPR052053">
    <property type="entry name" value="IM_YidH-like"/>
</dbReference>
<dbReference type="InterPro" id="IPR003807">
    <property type="entry name" value="DUF202"/>
</dbReference>
<feature type="domain" description="DUF202" evidence="7">
    <location>
        <begin position="24"/>
        <end position="94"/>
    </location>
</feature>
<evidence type="ECO:0000256" key="3">
    <source>
        <dbReference type="ARBA" id="ARBA00022692"/>
    </source>
</evidence>
<dbReference type="Proteomes" id="UP000247591">
    <property type="component" value="Unassembled WGS sequence"/>
</dbReference>
<feature type="transmembrane region" description="Helical" evidence="6">
    <location>
        <begin position="33"/>
        <end position="54"/>
    </location>
</feature>
<keyword evidence="5 6" id="KW-0472">Membrane</keyword>
<evidence type="ECO:0000256" key="6">
    <source>
        <dbReference type="SAM" id="Phobius"/>
    </source>
</evidence>
<evidence type="ECO:0000259" key="7">
    <source>
        <dbReference type="Pfam" id="PF02656"/>
    </source>
</evidence>
<keyword evidence="4 6" id="KW-1133">Transmembrane helix</keyword>
<keyword evidence="9" id="KW-1185">Reference proteome</keyword>
<feature type="transmembrane region" description="Helical" evidence="6">
    <location>
        <begin position="107"/>
        <end position="127"/>
    </location>
</feature>
<evidence type="ECO:0000313" key="9">
    <source>
        <dbReference type="Proteomes" id="UP000247591"/>
    </source>
</evidence>
<dbReference type="PANTHER" id="PTHR34187:SF2">
    <property type="entry name" value="DUF202 DOMAIN-CONTAINING PROTEIN"/>
    <property type="match status" value="1"/>
</dbReference>
<reference evidence="8 9" key="1">
    <citation type="submission" date="2018-06" db="EMBL/GenBank/DDBJ databases">
        <title>Genomic Encyclopedia of Type Strains, Phase IV (KMG-IV): sequencing the most valuable type-strain genomes for metagenomic binning, comparative biology and taxonomic classification.</title>
        <authorList>
            <person name="Goeker M."/>
        </authorList>
    </citation>
    <scope>NUCLEOTIDE SEQUENCE [LARGE SCALE GENOMIC DNA]</scope>
    <source>
        <strain evidence="8 9">DSM 45521</strain>
    </source>
</reference>
<dbReference type="EMBL" id="QJSP01000003">
    <property type="protein sequence ID" value="PYE19557.1"/>
    <property type="molecule type" value="Genomic_DNA"/>
</dbReference>
<evidence type="ECO:0000256" key="5">
    <source>
        <dbReference type="ARBA" id="ARBA00023136"/>
    </source>
</evidence>
<comment type="subcellular location">
    <subcellularLocation>
        <location evidence="1">Cell membrane</location>
        <topology evidence="1">Multi-pass membrane protein</topology>
    </subcellularLocation>
</comment>
<evidence type="ECO:0000313" key="8">
    <source>
        <dbReference type="EMBL" id="PYE19557.1"/>
    </source>
</evidence>
<evidence type="ECO:0000256" key="4">
    <source>
        <dbReference type="ARBA" id="ARBA00022989"/>
    </source>
</evidence>